<evidence type="ECO:0000259" key="3">
    <source>
        <dbReference type="SMART" id="SM00095"/>
    </source>
</evidence>
<dbReference type="Pfam" id="PF09349">
    <property type="entry name" value="OHCU_decarbox"/>
    <property type="match status" value="2"/>
</dbReference>
<keyword evidence="4" id="KW-0378">Hydrolase</keyword>
<protein>
    <submittedName>
        <fullName evidence="4">Hydroxyisourate hydrolase</fullName>
    </submittedName>
</protein>
<dbReference type="SUPFAM" id="SSF49472">
    <property type="entry name" value="Transthyretin (synonym: prealbumin)"/>
    <property type="match status" value="1"/>
</dbReference>
<dbReference type="InterPro" id="IPR000895">
    <property type="entry name" value="Transthyretin/HIU_hydrolase"/>
</dbReference>
<dbReference type="PANTHER" id="PTHR10395:SF7">
    <property type="entry name" value="5-HYDROXYISOURATE HYDROLASE"/>
    <property type="match status" value="1"/>
</dbReference>
<dbReference type="EMBL" id="JAEINH010000009">
    <property type="protein sequence ID" value="MBI9115680.1"/>
    <property type="molecule type" value="Genomic_DNA"/>
</dbReference>
<dbReference type="SUPFAM" id="SSF158694">
    <property type="entry name" value="UraD-Like"/>
    <property type="match status" value="1"/>
</dbReference>
<dbReference type="InterPro" id="IPR036817">
    <property type="entry name" value="Transthyretin/HIU_hydrolase_sf"/>
</dbReference>
<dbReference type="InterPro" id="IPR018020">
    <property type="entry name" value="OHCU_decarboxylase"/>
</dbReference>
<dbReference type="PRINTS" id="PR00189">
    <property type="entry name" value="TRNSTHYRETIN"/>
</dbReference>
<dbReference type="Pfam" id="PF00576">
    <property type="entry name" value="Transthyretin"/>
    <property type="match status" value="1"/>
</dbReference>
<feature type="region of interest" description="Disordered" evidence="2">
    <location>
        <begin position="153"/>
        <end position="175"/>
    </location>
</feature>
<comment type="caution">
    <text evidence="4">The sequence shown here is derived from an EMBL/GenBank/DDBJ whole genome shotgun (WGS) entry which is preliminary data.</text>
</comment>
<keyword evidence="1" id="KW-0659">Purine metabolism</keyword>
<name>A0A934IDD1_9MICO</name>
<feature type="domain" description="Transthyretin/hydroxyisourate hydrolase" evidence="3">
    <location>
        <begin position="174"/>
        <end position="289"/>
    </location>
</feature>
<evidence type="ECO:0000313" key="5">
    <source>
        <dbReference type="Proteomes" id="UP000602087"/>
    </source>
</evidence>
<sequence>MTDTPSSLHLGPDVGPDDARPALAAALPVGRWVDSVAAHAPFPSMVHLLDAAAAAGDGLTPAEVDEALVGHPRLRSTGTGGPVAEELERACATYEERFGRVFLVRTAGRSGEEILAELHRRLGLDPDTEAAHVAEQLRENALVRLGQMWEEPGSPAALARQEARAEQPRSPTDHGPCALTTRVLDTALGTPGVGVPVRLDERTTEVDGTAAWRPLGRTVTGDDGTAVLGPERLDAGVYRLTLDTDTYFAATGRTSGYPEVTVTFRVDDATSRYDVPVLLAPFGYSTHRAF</sequence>
<dbReference type="InterPro" id="IPR023416">
    <property type="entry name" value="Transthyretin/HIU_hydrolase_d"/>
</dbReference>
<dbReference type="PANTHER" id="PTHR10395">
    <property type="entry name" value="URICASE AND TRANSTHYRETIN-RELATED"/>
    <property type="match status" value="1"/>
</dbReference>
<dbReference type="InterPro" id="IPR036778">
    <property type="entry name" value="OHCU_decarboxylase_sf"/>
</dbReference>
<evidence type="ECO:0000256" key="2">
    <source>
        <dbReference type="SAM" id="MobiDB-lite"/>
    </source>
</evidence>
<gene>
    <name evidence="4" type="ORF">JAV76_11710</name>
</gene>
<organism evidence="4 5">
    <name type="scientific">Sanguibacter suaedae</name>
    <dbReference type="NCBI Taxonomy" id="2795737"/>
    <lineage>
        <taxon>Bacteria</taxon>
        <taxon>Bacillati</taxon>
        <taxon>Actinomycetota</taxon>
        <taxon>Actinomycetes</taxon>
        <taxon>Micrococcales</taxon>
        <taxon>Sanguibacteraceae</taxon>
        <taxon>Sanguibacter</taxon>
    </lineage>
</organism>
<evidence type="ECO:0000256" key="1">
    <source>
        <dbReference type="ARBA" id="ARBA00022631"/>
    </source>
</evidence>
<dbReference type="AlphaFoldDB" id="A0A934IDD1"/>
<keyword evidence="5" id="KW-1185">Reference proteome</keyword>
<dbReference type="Gene3D" id="2.60.40.180">
    <property type="entry name" value="Transthyretin/hydroxyisourate hydrolase domain"/>
    <property type="match status" value="1"/>
</dbReference>
<dbReference type="GO" id="GO:0006144">
    <property type="term" value="P:purine nucleobase metabolic process"/>
    <property type="evidence" value="ECO:0007669"/>
    <property type="project" value="UniProtKB-KW"/>
</dbReference>
<proteinExistence type="predicted"/>
<reference evidence="4" key="1">
    <citation type="submission" date="2020-12" db="EMBL/GenBank/DDBJ databases">
        <title>Sanguibacter suaedae sp. nov., isolated from Suaeda aralocaspica.</title>
        <authorList>
            <person name="Ma Q."/>
        </authorList>
    </citation>
    <scope>NUCLEOTIDE SEQUENCE</scope>
    <source>
        <strain evidence="4">YZGR15</strain>
    </source>
</reference>
<dbReference type="GO" id="GO:0016787">
    <property type="term" value="F:hydrolase activity"/>
    <property type="evidence" value="ECO:0007669"/>
    <property type="project" value="UniProtKB-KW"/>
</dbReference>
<dbReference type="Gene3D" id="1.10.3330.10">
    <property type="entry name" value="Oxo-4-hydroxy-4-carboxy-5-ureidoimidazoline decarboxylase"/>
    <property type="match status" value="2"/>
</dbReference>
<accession>A0A934IDD1</accession>
<dbReference type="RefSeq" id="WP_198734241.1">
    <property type="nucleotide sequence ID" value="NZ_JAEINH010000009.1"/>
</dbReference>
<evidence type="ECO:0000313" key="4">
    <source>
        <dbReference type="EMBL" id="MBI9115680.1"/>
    </source>
</evidence>
<dbReference type="SMART" id="SM00095">
    <property type="entry name" value="TR_THY"/>
    <property type="match status" value="1"/>
</dbReference>
<dbReference type="Proteomes" id="UP000602087">
    <property type="component" value="Unassembled WGS sequence"/>
</dbReference>